<comment type="caution">
    <text evidence="13">The sequence shown here is derived from an EMBL/GenBank/DDBJ whole genome shotgun (WGS) entry which is preliminary data.</text>
</comment>
<evidence type="ECO:0000256" key="3">
    <source>
        <dbReference type="ARBA" id="ARBA00022452"/>
    </source>
</evidence>
<keyword evidence="6 8" id="KW-0472">Membrane</keyword>
<dbReference type="PANTHER" id="PTHR47234:SF3">
    <property type="entry name" value="SECRETIN_TONB SHORT N-TERMINAL DOMAIN-CONTAINING PROTEIN"/>
    <property type="match status" value="1"/>
</dbReference>
<dbReference type="InterPro" id="IPR039426">
    <property type="entry name" value="TonB-dep_rcpt-like"/>
</dbReference>
<keyword evidence="3 8" id="KW-1134">Transmembrane beta strand</keyword>
<feature type="chain" id="PRO_5012132481" evidence="10">
    <location>
        <begin position="23"/>
        <end position="897"/>
    </location>
</feature>
<evidence type="ECO:0000256" key="4">
    <source>
        <dbReference type="ARBA" id="ARBA00022692"/>
    </source>
</evidence>
<evidence type="ECO:0000256" key="8">
    <source>
        <dbReference type="PROSITE-ProRule" id="PRU01360"/>
    </source>
</evidence>
<dbReference type="AlphaFoldDB" id="A0A2A2GA02"/>
<evidence type="ECO:0000256" key="6">
    <source>
        <dbReference type="ARBA" id="ARBA00023136"/>
    </source>
</evidence>
<evidence type="ECO:0000256" key="5">
    <source>
        <dbReference type="ARBA" id="ARBA00023077"/>
    </source>
</evidence>
<keyword evidence="7 8" id="KW-0998">Cell outer membrane</keyword>
<keyword evidence="4 8" id="KW-0812">Transmembrane</keyword>
<keyword evidence="10" id="KW-0732">Signal</keyword>
<feature type="domain" description="TonB-dependent receptor-like beta-barrel" evidence="11">
    <location>
        <begin position="377"/>
        <end position="856"/>
    </location>
</feature>
<evidence type="ECO:0000259" key="11">
    <source>
        <dbReference type="Pfam" id="PF00593"/>
    </source>
</evidence>
<dbReference type="PROSITE" id="PS52016">
    <property type="entry name" value="TONB_DEPENDENT_REC_3"/>
    <property type="match status" value="1"/>
</dbReference>
<reference evidence="13 14" key="1">
    <citation type="submission" date="2017-08" db="EMBL/GenBank/DDBJ databases">
        <title>Aliifodinibius alkalisoli sp. nov., isolated from saline alkaline soil.</title>
        <authorList>
            <person name="Liu D."/>
            <person name="Zhang G."/>
        </authorList>
    </citation>
    <scope>NUCLEOTIDE SEQUENCE [LARGE SCALE GENOMIC DNA]</scope>
    <source>
        <strain evidence="13 14">WN023</strain>
    </source>
</reference>
<evidence type="ECO:0000313" key="14">
    <source>
        <dbReference type="Proteomes" id="UP000218831"/>
    </source>
</evidence>
<name>A0A2A2GA02_9BACT</name>
<dbReference type="Pfam" id="PF00593">
    <property type="entry name" value="TonB_dep_Rec_b-barrel"/>
    <property type="match status" value="1"/>
</dbReference>
<dbReference type="SUPFAM" id="SSF56935">
    <property type="entry name" value="Porins"/>
    <property type="match status" value="1"/>
</dbReference>
<dbReference type="Gene3D" id="2.170.130.10">
    <property type="entry name" value="TonB-dependent receptor, plug domain"/>
    <property type="match status" value="1"/>
</dbReference>
<dbReference type="PANTHER" id="PTHR47234">
    <property type="match status" value="1"/>
</dbReference>
<keyword evidence="2 8" id="KW-0813">Transport</keyword>
<dbReference type="Proteomes" id="UP000218831">
    <property type="component" value="Unassembled WGS sequence"/>
</dbReference>
<keyword evidence="5 9" id="KW-0798">TonB box</keyword>
<feature type="domain" description="TonB-dependent receptor plug" evidence="12">
    <location>
        <begin position="127"/>
        <end position="247"/>
    </location>
</feature>
<dbReference type="RefSeq" id="WP_095606833.1">
    <property type="nucleotide sequence ID" value="NZ_NSKE01000007.1"/>
</dbReference>
<comment type="subcellular location">
    <subcellularLocation>
        <location evidence="1 8">Cell outer membrane</location>
        <topology evidence="1 8">Multi-pass membrane protein</topology>
    </subcellularLocation>
</comment>
<dbReference type="InterPro" id="IPR037066">
    <property type="entry name" value="Plug_dom_sf"/>
</dbReference>
<dbReference type="InterPro" id="IPR036942">
    <property type="entry name" value="Beta-barrel_TonB_sf"/>
</dbReference>
<dbReference type="OrthoDB" id="9805434at2"/>
<organism evidence="13 14">
    <name type="scientific">Fodinibius salipaludis</name>
    <dbReference type="NCBI Taxonomy" id="2032627"/>
    <lineage>
        <taxon>Bacteria</taxon>
        <taxon>Pseudomonadati</taxon>
        <taxon>Balneolota</taxon>
        <taxon>Balneolia</taxon>
        <taxon>Balneolales</taxon>
        <taxon>Balneolaceae</taxon>
        <taxon>Fodinibius</taxon>
    </lineage>
</organism>
<dbReference type="InterPro" id="IPR013784">
    <property type="entry name" value="Carb-bd-like_fold"/>
</dbReference>
<dbReference type="InterPro" id="IPR000531">
    <property type="entry name" value="Beta-barrel_TonB"/>
</dbReference>
<dbReference type="Gene3D" id="2.60.40.1120">
    <property type="entry name" value="Carboxypeptidase-like, regulatory domain"/>
    <property type="match status" value="1"/>
</dbReference>
<dbReference type="InterPro" id="IPR012910">
    <property type="entry name" value="Plug_dom"/>
</dbReference>
<evidence type="ECO:0000259" key="12">
    <source>
        <dbReference type="Pfam" id="PF07715"/>
    </source>
</evidence>
<gene>
    <name evidence="13" type="ORF">CK503_10835</name>
</gene>
<dbReference type="SUPFAM" id="SSF49452">
    <property type="entry name" value="Starch-binding domain-like"/>
    <property type="match status" value="1"/>
</dbReference>
<evidence type="ECO:0000313" key="13">
    <source>
        <dbReference type="EMBL" id="PAU93642.1"/>
    </source>
</evidence>
<dbReference type="Pfam" id="PF07715">
    <property type="entry name" value="Plug"/>
    <property type="match status" value="1"/>
</dbReference>
<feature type="signal peptide" evidence="10">
    <location>
        <begin position="1"/>
        <end position="22"/>
    </location>
</feature>
<dbReference type="GO" id="GO:0030246">
    <property type="term" value="F:carbohydrate binding"/>
    <property type="evidence" value="ECO:0007669"/>
    <property type="project" value="InterPro"/>
</dbReference>
<dbReference type="EMBL" id="NSKE01000007">
    <property type="protein sequence ID" value="PAU93642.1"/>
    <property type="molecule type" value="Genomic_DNA"/>
</dbReference>
<dbReference type="Gene3D" id="2.40.170.20">
    <property type="entry name" value="TonB-dependent receptor, beta-barrel domain"/>
    <property type="match status" value="1"/>
</dbReference>
<accession>A0A2A2GA02</accession>
<proteinExistence type="inferred from homology"/>
<dbReference type="GO" id="GO:0009279">
    <property type="term" value="C:cell outer membrane"/>
    <property type="evidence" value="ECO:0007669"/>
    <property type="project" value="UniProtKB-SubCell"/>
</dbReference>
<evidence type="ECO:0000256" key="2">
    <source>
        <dbReference type="ARBA" id="ARBA00022448"/>
    </source>
</evidence>
<evidence type="ECO:0000256" key="9">
    <source>
        <dbReference type="RuleBase" id="RU003357"/>
    </source>
</evidence>
<keyword evidence="14" id="KW-1185">Reference proteome</keyword>
<dbReference type="Pfam" id="PF13715">
    <property type="entry name" value="CarbopepD_reg_2"/>
    <property type="match status" value="1"/>
</dbReference>
<evidence type="ECO:0000256" key="1">
    <source>
        <dbReference type="ARBA" id="ARBA00004571"/>
    </source>
</evidence>
<sequence>MKSTVRLFSVFIILLFPLVLFAQSPATLEGTILDTNGEALAGANIFLVESSQGTAADEDGSYTIENIDPGTYTVRVTFVGYQQIDEEISLSAGQTVTRNFTMQETAVMGEGVTVTVGSRAGHTAADELAVPVDVYTALDLEKVGSSEVGQMLEQVAPSVNFPQQTVADGMDALRSFTLRGLSPDHTLVLINGKRRHKSALVNRLGSGIQKGSSPVDMNAIPASAVQQMEVLRDGAAAQYGSDAIAGVVNIQLKEEPVPLSMSYKLGGNATDNFSNDGTTQDFTAAYGLPIGENGYINLFGELRLQDPTNRAGASPRDQIMAGDGDIVMDMDGDGVQEVVEKNNPVQQPNFHWGSGESDNYYLWGNSAIPINESMEVYAFGGYSYRDALGQGFYRRSLGDRNWPEIYPIGFLPEFDIKINDYSGSLGLRGQIGEWNYDFNLQTGSNDFEYNITNSLNVTLGPNSTQTEFYAGTVGFQQSHAMLDLDRTFDVGLAGPLNFATGAVYRIDQYEITAGEENSYIDGPVKTNQNGGRAAPGAQVFPGFRPSQVVDESRSNIATYVDLEADITEKFLMNVAGRFESYSDFGETINGKLAMRFQPQEELIFRGAVSTGFRAPNLAQRYFSKVSTTFINNVPYEVGLFNNESEVADALGVPDLKEEKSFNVSGGLAVSPTDAFTFTVDVFHIDIEDRIILSGNMAGTEIENLVSQYGAQRVQMFSNAIDTRTWGIDLTASYRTVIGENGTLYLKSALNSTRNRLASGVATPTQLSQSFGESIFGREARLELARERPKNTLNLEATYDNGPFSLSMMSKRYGEVLVPDQDPAQDYTLGSEWVINLSTSYQIVEGYARITVGARNLLDNYPDLTPDHSNFLGIFPYPTASPLGFNGRYVYSKLSISF</sequence>
<comment type="similarity">
    <text evidence="8 9">Belongs to the TonB-dependent receptor family.</text>
</comment>
<protein>
    <submittedName>
        <fullName evidence="13">Ligand-gated channel</fullName>
    </submittedName>
</protein>
<evidence type="ECO:0000256" key="10">
    <source>
        <dbReference type="SAM" id="SignalP"/>
    </source>
</evidence>
<evidence type="ECO:0000256" key="7">
    <source>
        <dbReference type="ARBA" id="ARBA00023237"/>
    </source>
</evidence>